<evidence type="ECO:0000259" key="1">
    <source>
        <dbReference type="Pfam" id="PF03364"/>
    </source>
</evidence>
<dbReference type="PANTHER" id="PTHR33824:SF7">
    <property type="entry name" value="POLYKETIDE CYCLASE_DEHYDRASE AND LIPID TRANSPORT SUPERFAMILY PROTEIN"/>
    <property type="match status" value="1"/>
</dbReference>
<reference evidence="2" key="1">
    <citation type="submission" date="2021-02" db="EMBL/GenBank/DDBJ databases">
        <authorList>
            <person name="Dougan E. K."/>
            <person name="Rhodes N."/>
            <person name="Thang M."/>
            <person name="Chan C."/>
        </authorList>
    </citation>
    <scope>NUCLEOTIDE SEQUENCE</scope>
</reference>
<dbReference type="OMA" id="WESTSGM"/>
<dbReference type="InterPro" id="IPR023393">
    <property type="entry name" value="START-like_dom_sf"/>
</dbReference>
<dbReference type="OrthoDB" id="433887at2759"/>
<dbReference type="EMBL" id="CAJNNV010029925">
    <property type="protein sequence ID" value="CAE8630674.1"/>
    <property type="molecule type" value="Genomic_DNA"/>
</dbReference>
<feature type="domain" description="Coenzyme Q-binding protein COQ10 START" evidence="1">
    <location>
        <begin position="77"/>
        <end position="194"/>
    </location>
</feature>
<dbReference type="Gene3D" id="3.30.530.20">
    <property type="match status" value="1"/>
</dbReference>
<proteinExistence type="predicted"/>
<protein>
    <recommendedName>
        <fullName evidence="1">Coenzyme Q-binding protein COQ10 START domain-containing protein</fullName>
    </recommendedName>
</protein>
<dbReference type="Pfam" id="PF03364">
    <property type="entry name" value="Polyketide_cyc"/>
    <property type="match status" value="1"/>
</dbReference>
<accession>A0A813GZE7</accession>
<sequence>MGRAPRSLRKVVSQGSCLAATFWILGHFSQVFVHAWSIQRIGRARARSSTTVRAQASLGKDSDVSDWFSFGSSVEIVGASARQAYSVYAHLPNHPQWSSLLAKVQEGQSNSTSVWSLRALGLEFSWTALTTMQEPGKIIAWESTSGLPNKGQATFENLPGRDAPACTVKLMMRVQMPWILRRVFQSNRLSTMAAAAMSQDLERFREVVLSCDRSAECEVLEEVLEDPILVNSTNRDSVGSCQVVMQRNGRIEFELRGFGTTSSTCQMLEDLSVGMAALPVDEVNCTAFIDMTRGVGCSPMAVPAINKFLQRDGQRI</sequence>
<keyword evidence="3" id="KW-1185">Reference proteome</keyword>
<dbReference type="PANTHER" id="PTHR33824">
    <property type="entry name" value="POLYKETIDE CYCLASE/DEHYDRASE AND LIPID TRANSPORT SUPERFAMILY PROTEIN"/>
    <property type="match status" value="1"/>
</dbReference>
<dbReference type="AlphaFoldDB" id="A0A813GZE7"/>
<dbReference type="Proteomes" id="UP000654075">
    <property type="component" value="Unassembled WGS sequence"/>
</dbReference>
<dbReference type="InterPro" id="IPR047137">
    <property type="entry name" value="ORF3"/>
</dbReference>
<gene>
    <name evidence="2" type="ORF">PGLA1383_LOCUS46920</name>
</gene>
<evidence type="ECO:0000313" key="2">
    <source>
        <dbReference type="EMBL" id="CAE8630674.1"/>
    </source>
</evidence>
<comment type="caution">
    <text evidence="2">The sequence shown here is derived from an EMBL/GenBank/DDBJ whole genome shotgun (WGS) entry which is preliminary data.</text>
</comment>
<evidence type="ECO:0000313" key="3">
    <source>
        <dbReference type="Proteomes" id="UP000654075"/>
    </source>
</evidence>
<organism evidence="2 3">
    <name type="scientific">Polarella glacialis</name>
    <name type="common">Dinoflagellate</name>
    <dbReference type="NCBI Taxonomy" id="89957"/>
    <lineage>
        <taxon>Eukaryota</taxon>
        <taxon>Sar</taxon>
        <taxon>Alveolata</taxon>
        <taxon>Dinophyceae</taxon>
        <taxon>Suessiales</taxon>
        <taxon>Suessiaceae</taxon>
        <taxon>Polarella</taxon>
    </lineage>
</organism>
<feature type="non-terminal residue" evidence="2">
    <location>
        <position position="316"/>
    </location>
</feature>
<name>A0A813GZE7_POLGL</name>
<dbReference type="InterPro" id="IPR005031">
    <property type="entry name" value="COQ10_START"/>
</dbReference>
<dbReference type="SUPFAM" id="SSF55961">
    <property type="entry name" value="Bet v1-like"/>
    <property type="match status" value="1"/>
</dbReference>